<dbReference type="Pfam" id="PF00589">
    <property type="entry name" value="Phage_integrase"/>
    <property type="match status" value="1"/>
</dbReference>
<dbReference type="Gene3D" id="1.10.150.130">
    <property type="match status" value="1"/>
</dbReference>
<dbReference type="InterPro" id="IPR038488">
    <property type="entry name" value="Integrase_DNA-bd_sf"/>
</dbReference>
<organism evidence="8 9">
    <name type="scientific">Alteromonas macleodii (strain English Channel 673)</name>
    <dbReference type="NCBI Taxonomy" id="1004788"/>
    <lineage>
        <taxon>Bacteria</taxon>
        <taxon>Pseudomonadati</taxon>
        <taxon>Pseudomonadota</taxon>
        <taxon>Gammaproteobacteria</taxon>
        <taxon>Alteromonadales</taxon>
        <taxon>Alteromonadaceae</taxon>
        <taxon>Alteromonas/Salinimonas group</taxon>
        <taxon>Alteromonas</taxon>
    </lineage>
</organism>
<dbReference type="InterPro" id="IPR002104">
    <property type="entry name" value="Integrase_catalytic"/>
</dbReference>
<keyword evidence="2" id="KW-0229">DNA integration</keyword>
<dbReference type="InterPro" id="IPR025166">
    <property type="entry name" value="Integrase_DNA_bind_dom"/>
</dbReference>
<evidence type="ECO:0000256" key="4">
    <source>
        <dbReference type="ARBA" id="ARBA00023172"/>
    </source>
</evidence>
<dbReference type="PANTHER" id="PTHR30349">
    <property type="entry name" value="PHAGE INTEGRASE-RELATED"/>
    <property type="match status" value="1"/>
</dbReference>
<keyword evidence="4" id="KW-0233">DNA recombination</keyword>
<dbReference type="InterPro" id="IPR010998">
    <property type="entry name" value="Integrase_recombinase_N"/>
</dbReference>
<evidence type="ECO:0000256" key="1">
    <source>
        <dbReference type="ARBA" id="ARBA00008857"/>
    </source>
</evidence>
<dbReference type="InterPro" id="IPR011010">
    <property type="entry name" value="DNA_brk_join_enz"/>
</dbReference>
<evidence type="ECO:0000313" key="8">
    <source>
        <dbReference type="EMBL" id="AFT72792.1"/>
    </source>
</evidence>
<evidence type="ECO:0000313" key="9">
    <source>
        <dbReference type="Proteomes" id="UP000006296"/>
    </source>
</evidence>
<reference evidence="9" key="1">
    <citation type="journal article" date="2012" name="Sci. Rep.">
        <title>Genomes of surface isolates of Alteromonas macleodii: the life of a widespread marine opportunistic copiotroph.</title>
        <authorList>
            <person name="Lopez-Perez M."/>
            <person name="Gonzaga A."/>
            <person name="Martin-Cuadrado A.B."/>
            <person name="Onyshchenko O."/>
            <person name="Ghavidel A."/>
            <person name="Ghai R."/>
            <person name="Rodriguez-Valera F."/>
        </authorList>
    </citation>
    <scope>NUCLEOTIDE SEQUENCE [LARGE SCALE GENOMIC DNA]</scope>
    <source>
        <strain evidence="9">English Channel 673</strain>
    </source>
</reference>
<evidence type="ECO:0000256" key="2">
    <source>
        <dbReference type="ARBA" id="ARBA00022908"/>
    </source>
</evidence>
<dbReference type="SUPFAM" id="SSF56349">
    <property type="entry name" value="DNA breaking-rejoining enzymes"/>
    <property type="match status" value="1"/>
</dbReference>
<dbReference type="PROSITE" id="PS51898">
    <property type="entry name" value="TYR_RECOMBINASE"/>
    <property type="match status" value="1"/>
</dbReference>
<evidence type="ECO:0000256" key="5">
    <source>
        <dbReference type="PROSITE-ProRule" id="PRU01248"/>
    </source>
</evidence>
<dbReference type="GO" id="GO:0015074">
    <property type="term" value="P:DNA integration"/>
    <property type="evidence" value="ECO:0007669"/>
    <property type="project" value="UniProtKB-KW"/>
</dbReference>
<keyword evidence="3 5" id="KW-0238">DNA-binding</keyword>
<accession>A0AB32ZT63</accession>
<evidence type="ECO:0000256" key="3">
    <source>
        <dbReference type="ARBA" id="ARBA00023125"/>
    </source>
</evidence>
<dbReference type="Gene3D" id="3.30.160.390">
    <property type="entry name" value="Integrase, DNA-binding domain"/>
    <property type="match status" value="1"/>
</dbReference>
<feature type="domain" description="Tyr recombinase" evidence="6">
    <location>
        <begin position="161"/>
        <end position="365"/>
    </location>
</feature>
<dbReference type="CDD" id="cd00796">
    <property type="entry name" value="INT_Rci_Hp1_C"/>
    <property type="match status" value="1"/>
</dbReference>
<dbReference type="KEGG" id="amg:AMEC673_00430"/>
<name>A0AB32ZT63_ALTME</name>
<dbReference type="AlphaFoldDB" id="A0AB32ZT63"/>
<dbReference type="InterPro" id="IPR013762">
    <property type="entry name" value="Integrase-like_cat_sf"/>
</dbReference>
<dbReference type="Proteomes" id="UP000006296">
    <property type="component" value="Chromosome"/>
</dbReference>
<dbReference type="Pfam" id="PF13356">
    <property type="entry name" value="Arm-DNA-bind_3"/>
    <property type="match status" value="1"/>
</dbReference>
<comment type="similarity">
    <text evidence="1">Belongs to the 'phage' integrase family.</text>
</comment>
<proteinExistence type="inferred from homology"/>
<dbReference type="PANTHER" id="PTHR30349:SF64">
    <property type="entry name" value="PROPHAGE INTEGRASE INTD-RELATED"/>
    <property type="match status" value="1"/>
</dbReference>
<dbReference type="Gene3D" id="1.10.443.10">
    <property type="entry name" value="Intergrase catalytic core"/>
    <property type="match status" value="1"/>
</dbReference>
<dbReference type="EMBL" id="CP003844">
    <property type="protein sequence ID" value="AFT72792.1"/>
    <property type="molecule type" value="Genomic_DNA"/>
</dbReference>
<dbReference type="GO" id="GO:0006310">
    <property type="term" value="P:DNA recombination"/>
    <property type="evidence" value="ECO:0007669"/>
    <property type="project" value="UniProtKB-KW"/>
</dbReference>
<evidence type="ECO:0000259" key="6">
    <source>
        <dbReference type="PROSITE" id="PS51898"/>
    </source>
</evidence>
<dbReference type="GO" id="GO:0003677">
    <property type="term" value="F:DNA binding"/>
    <property type="evidence" value="ECO:0007669"/>
    <property type="project" value="UniProtKB-UniRule"/>
</dbReference>
<dbReference type="PROSITE" id="PS51900">
    <property type="entry name" value="CB"/>
    <property type="match status" value="1"/>
</dbReference>
<sequence>MYYRHNGKQQNVKLGTHPEITAAQARDAAKAAGASVVQGVDPHEHKKELKAQERKSRLTTLEAFLDLQFAPWYSAQYPKSGQQEIKNLKKNFPTLLPMQLKDITAAVVERRRTEMMKDKRSNATINRRFTTLKSVMSRAVEWEVIEKHDLKKVKMLREDNTHIRYLSFEEEEALKRALAARDYRIKKDRENGNKHRTERGYPLLPDLSNRTFADHIAPLVIVAMNTGMRKGELLSLTWADVNFEREFVTVKAANAKSGKARHIPLNQKAKSALLNWKLDCGSLHWVFEGENGQPIKDFKKAWVALLESAKIIDFRFHDFRHHFAIKLVMAGVDLNTTRELLGHGSLDMTLRYAHLAPEHKAKAVNLL</sequence>
<protein>
    <submittedName>
        <fullName evidence="8">Integrase</fullName>
    </submittedName>
</protein>
<dbReference type="InterPro" id="IPR050090">
    <property type="entry name" value="Tyrosine_recombinase_XerCD"/>
</dbReference>
<feature type="domain" description="Core-binding (CB)" evidence="7">
    <location>
        <begin position="55"/>
        <end position="140"/>
    </location>
</feature>
<dbReference type="InterPro" id="IPR044068">
    <property type="entry name" value="CB"/>
</dbReference>
<evidence type="ECO:0000259" key="7">
    <source>
        <dbReference type="PROSITE" id="PS51900"/>
    </source>
</evidence>
<gene>
    <name evidence="8" type="ordered locus">AMEC673_00430</name>
</gene>